<evidence type="ECO:0000256" key="3">
    <source>
        <dbReference type="SAM" id="Phobius"/>
    </source>
</evidence>
<proteinExistence type="inferred from homology"/>
<dbReference type="GO" id="GO:0006465">
    <property type="term" value="P:signal peptide processing"/>
    <property type="evidence" value="ECO:0007669"/>
    <property type="project" value="InterPro"/>
</dbReference>
<gene>
    <name evidence="5" type="primary">sipS_5</name>
    <name evidence="5" type="ORF">SDC9_105603</name>
</gene>
<evidence type="ECO:0000313" key="5">
    <source>
        <dbReference type="EMBL" id="MPM58770.1"/>
    </source>
</evidence>
<organism evidence="5">
    <name type="scientific">bioreactor metagenome</name>
    <dbReference type="NCBI Taxonomy" id="1076179"/>
    <lineage>
        <taxon>unclassified sequences</taxon>
        <taxon>metagenomes</taxon>
        <taxon>ecological metagenomes</taxon>
    </lineage>
</organism>
<dbReference type="GO" id="GO:0016020">
    <property type="term" value="C:membrane"/>
    <property type="evidence" value="ECO:0007669"/>
    <property type="project" value="InterPro"/>
</dbReference>
<dbReference type="InterPro" id="IPR036286">
    <property type="entry name" value="LexA/Signal_pep-like_sf"/>
</dbReference>
<accession>A0A645B006</accession>
<keyword evidence="3" id="KW-0472">Membrane</keyword>
<dbReference type="Pfam" id="PF10502">
    <property type="entry name" value="Peptidase_S26"/>
    <property type="match status" value="1"/>
</dbReference>
<evidence type="ECO:0000259" key="4">
    <source>
        <dbReference type="Pfam" id="PF10502"/>
    </source>
</evidence>
<evidence type="ECO:0000256" key="1">
    <source>
        <dbReference type="ARBA" id="ARBA00009370"/>
    </source>
</evidence>
<dbReference type="GO" id="GO:0009003">
    <property type="term" value="F:signal peptidase activity"/>
    <property type="evidence" value="ECO:0007669"/>
    <property type="project" value="UniProtKB-EC"/>
</dbReference>
<reference evidence="5" key="1">
    <citation type="submission" date="2019-08" db="EMBL/GenBank/DDBJ databases">
        <authorList>
            <person name="Kucharzyk K."/>
            <person name="Murdoch R.W."/>
            <person name="Higgins S."/>
            <person name="Loffler F."/>
        </authorList>
    </citation>
    <scope>NUCLEOTIDE SEQUENCE</scope>
</reference>
<keyword evidence="3" id="KW-0812">Transmembrane</keyword>
<dbReference type="InterPro" id="IPR019533">
    <property type="entry name" value="Peptidase_S26"/>
</dbReference>
<dbReference type="Gene3D" id="2.10.109.10">
    <property type="entry name" value="Umud Fragment, subunit A"/>
    <property type="match status" value="1"/>
</dbReference>
<comment type="similarity">
    <text evidence="1">Belongs to the peptidase S26 family.</text>
</comment>
<dbReference type="PANTHER" id="PTHR43390">
    <property type="entry name" value="SIGNAL PEPTIDASE I"/>
    <property type="match status" value="1"/>
</dbReference>
<keyword evidence="3" id="KW-1133">Transmembrane helix</keyword>
<dbReference type="PROSITE" id="PS00760">
    <property type="entry name" value="SPASE_I_2"/>
    <property type="match status" value="1"/>
</dbReference>
<dbReference type="EC" id="3.4.21.89" evidence="5"/>
<dbReference type="PANTHER" id="PTHR43390:SF1">
    <property type="entry name" value="CHLOROPLAST PROCESSING PEPTIDASE"/>
    <property type="match status" value="1"/>
</dbReference>
<protein>
    <submittedName>
        <fullName evidence="5">Signal peptidase I S</fullName>
        <ecNumber evidence="5">3.4.21.89</ecNumber>
    </submittedName>
</protein>
<feature type="domain" description="Peptidase S26" evidence="4">
    <location>
        <begin position="24"/>
        <end position="173"/>
    </location>
</feature>
<dbReference type="GO" id="GO:0004252">
    <property type="term" value="F:serine-type endopeptidase activity"/>
    <property type="evidence" value="ECO:0007669"/>
    <property type="project" value="InterPro"/>
</dbReference>
<comment type="caution">
    <text evidence="5">The sequence shown here is derived from an EMBL/GenBank/DDBJ whole genome shotgun (WGS) entry which is preliminary data.</text>
</comment>
<dbReference type="InterPro" id="IPR000223">
    <property type="entry name" value="Pept_S26A_signal_pept_1"/>
</dbReference>
<dbReference type="NCBIfam" id="TIGR02227">
    <property type="entry name" value="sigpep_I_bact"/>
    <property type="match status" value="1"/>
</dbReference>
<dbReference type="PRINTS" id="PR00727">
    <property type="entry name" value="LEADERPTASE"/>
</dbReference>
<dbReference type="InterPro" id="IPR019757">
    <property type="entry name" value="Pept_S26A_signal_pept_1_Lys-AS"/>
</dbReference>
<sequence>MTNGKKRLRSEGREQTYRNARRLGWLFSALVALFALCVVFFIWLVPLRVMDASMSPALESGEVVLCDRLAKFVSAPERGDIILFQTEDGVFVKRIVGLPGESVELVDGHVFINSRPLDENAYVTVYAGDMAPLTVPEGALFVLGDNREQMYDSRLESVGCIPFDQIEGMLRIRVSPIEKFTFFS</sequence>
<name>A0A645B006_9ZZZZ</name>
<dbReference type="SUPFAM" id="SSF51306">
    <property type="entry name" value="LexA/Signal peptidase"/>
    <property type="match status" value="1"/>
</dbReference>
<dbReference type="AlphaFoldDB" id="A0A645B006"/>
<dbReference type="EMBL" id="VSSQ01016943">
    <property type="protein sequence ID" value="MPM58770.1"/>
    <property type="molecule type" value="Genomic_DNA"/>
</dbReference>
<keyword evidence="2 5" id="KW-0378">Hydrolase</keyword>
<dbReference type="CDD" id="cd06530">
    <property type="entry name" value="S26_SPase_I"/>
    <property type="match status" value="1"/>
</dbReference>
<evidence type="ECO:0000256" key="2">
    <source>
        <dbReference type="ARBA" id="ARBA00022801"/>
    </source>
</evidence>
<feature type="transmembrane region" description="Helical" evidence="3">
    <location>
        <begin position="23"/>
        <end position="45"/>
    </location>
</feature>